<reference evidence="1 2" key="1">
    <citation type="submission" date="2015-07" db="EMBL/GenBank/DDBJ databases">
        <authorList>
            <person name="Noorani M."/>
        </authorList>
    </citation>
    <scope>NUCLEOTIDE SEQUENCE [LARGE SCALE GENOMIC DNA]</scope>
    <source>
        <strain evidence="1">BBA 69670</strain>
    </source>
</reference>
<name>A0A0K6G521_9AGAM</name>
<dbReference type="AlphaFoldDB" id="A0A0K6G521"/>
<keyword evidence="2" id="KW-1185">Reference proteome</keyword>
<dbReference type="Proteomes" id="UP000044841">
    <property type="component" value="Unassembled WGS sequence"/>
</dbReference>
<evidence type="ECO:0000313" key="2">
    <source>
        <dbReference type="Proteomes" id="UP000044841"/>
    </source>
</evidence>
<organism evidence="1 2">
    <name type="scientific">Rhizoctonia solani</name>
    <dbReference type="NCBI Taxonomy" id="456999"/>
    <lineage>
        <taxon>Eukaryota</taxon>
        <taxon>Fungi</taxon>
        <taxon>Dikarya</taxon>
        <taxon>Basidiomycota</taxon>
        <taxon>Agaricomycotina</taxon>
        <taxon>Agaricomycetes</taxon>
        <taxon>Cantharellales</taxon>
        <taxon>Ceratobasidiaceae</taxon>
        <taxon>Rhizoctonia</taxon>
    </lineage>
</organism>
<proteinExistence type="predicted"/>
<evidence type="ECO:0000313" key="1">
    <source>
        <dbReference type="EMBL" id="CUA73453.1"/>
    </source>
</evidence>
<gene>
    <name evidence="1" type="ORF">RSOLAG22IIIB_10807</name>
</gene>
<accession>A0A0K6G521</accession>
<sequence length="143" mass="16119">MAMNQGDQQTELMLQLLVAVVMAQGEAEFNAALHQAFDRAEMQLHEEFAQSEKLLEFSRSRVNHAKILNSSASRDNHKLFPLPLPDDAMPGELFPATLGELKILQGHDLDTSVQRYEIWDDYSASSVDHKRAMVAEHFGLRLA</sequence>
<protein>
    <submittedName>
        <fullName evidence="1">Uncharacterized protein</fullName>
    </submittedName>
</protein>
<dbReference type="EMBL" id="CYGV01001385">
    <property type="protein sequence ID" value="CUA73453.1"/>
    <property type="molecule type" value="Genomic_DNA"/>
</dbReference>